<evidence type="ECO:0000256" key="1">
    <source>
        <dbReference type="ARBA" id="ARBA00000945"/>
    </source>
</evidence>
<dbReference type="FunFam" id="3.40.140.20:FF:000003">
    <property type="entry name" value="Bifunctional purine biosynthesis protein"/>
    <property type="match status" value="1"/>
</dbReference>
<protein>
    <recommendedName>
        <fullName evidence="9">Bifunctional purine biosynthesis protein ATIC</fullName>
        <ecNumber evidence="7">2.1.2.3</ecNumber>
        <ecNumber evidence="8">3.5.4.10</ecNumber>
    </recommendedName>
    <alternativeName>
        <fullName evidence="19">AICAR transformylase/inosine monophosphate cyclohydrolase</fullName>
    </alternativeName>
    <alternativeName>
        <fullName evidence="10">Heat shock protein 83</fullName>
    </alternativeName>
</protein>
<dbReference type="PROSITE" id="PS00298">
    <property type="entry name" value="HSP90"/>
    <property type="match status" value="1"/>
</dbReference>
<dbReference type="Gene3D" id="3.40.50.11260">
    <property type="match status" value="1"/>
</dbReference>
<evidence type="ECO:0000256" key="19">
    <source>
        <dbReference type="ARBA" id="ARBA00032307"/>
    </source>
</evidence>
<dbReference type="InterPro" id="IPR003594">
    <property type="entry name" value="HATPase_dom"/>
</dbReference>
<comment type="pathway">
    <text evidence="3">Purine metabolism; IMP biosynthesis via de novo pathway; IMP from 5-formamido-1-(5-phospho-D-ribosyl)imidazole-4-carboxamide: step 1/1.</text>
</comment>
<reference evidence="27" key="1">
    <citation type="submission" date="2022-08" db="UniProtKB">
        <authorList>
            <consortium name="EnsemblMetazoa"/>
        </authorList>
    </citation>
    <scope>IDENTIFICATION</scope>
</reference>
<dbReference type="Pfam" id="PF01808">
    <property type="entry name" value="AICARFT_IMPCHas"/>
    <property type="match status" value="1"/>
</dbReference>
<feature type="compositionally biased region" description="Acidic residues" evidence="24">
    <location>
        <begin position="309"/>
        <end position="325"/>
    </location>
</feature>
<proteinExistence type="inferred from homology"/>
<dbReference type="SMART" id="SM00387">
    <property type="entry name" value="HATPase_c"/>
    <property type="match status" value="1"/>
</dbReference>
<comment type="similarity">
    <text evidence="5">Belongs to the PurH family.</text>
</comment>
<evidence type="ECO:0000256" key="5">
    <source>
        <dbReference type="ARBA" id="ARBA00007667"/>
    </source>
</evidence>
<dbReference type="GO" id="GO:0006164">
    <property type="term" value="P:purine nucleotide biosynthetic process"/>
    <property type="evidence" value="ECO:0007669"/>
    <property type="project" value="UniProtKB-KW"/>
</dbReference>
<dbReference type="Gene3D" id="3.30.230.80">
    <property type="match status" value="1"/>
</dbReference>
<evidence type="ECO:0000256" key="3">
    <source>
        <dbReference type="ARBA" id="ARBA00004844"/>
    </source>
</evidence>
<dbReference type="VEuPathDB" id="VectorBase:ACON2_034038"/>
<dbReference type="SUPFAM" id="SSF55874">
    <property type="entry name" value="ATPase domain of HSP90 chaperone/DNA topoisomerase II/histidine kinase"/>
    <property type="match status" value="1"/>
</dbReference>
<dbReference type="Pfam" id="PF02142">
    <property type="entry name" value="MGS"/>
    <property type="match status" value="1"/>
</dbReference>
<dbReference type="Gene3D" id="1.10.287.440">
    <property type="match status" value="1"/>
</dbReference>
<dbReference type="FunFam" id="1.10.287.440:FF:000001">
    <property type="entry name" value="Bifunctional purine biosynthesis protein PURH"/>
    <property type="match status" value="1"/>
</dbReference>
<dbReference type="SMART" id="SM00851">
    <property type="entry name" value="MGS"/>
    <property type="match status" value="1"/>
</dbReference>
<keyword evidence="14" id="KW-0658">Purine biosynthesis</keyword>
<dbReference type="Proteomes" id="UP000075882">
    <property type="component" value="Unassembled WGS sequence"/>
</dbReference>
<dbReference type="InterPro" id="IPR024050">
    <property type="entry name" value="AICAR_Tfase_insert_dom_sf"/>
</dbReference>
<dbReference type="Pfam" id="PF00183">
    <property type="entry name" value="HSP90"/>
    <property type="match status" value="1"/>
</dbReference>
<comment type="subunit">
    <text evidence="20">Homodimer. Associates with internalized INSR complexes on Golgi/endosomal membranes. Interacts with INSR; ATIC together with PRKAA2/AMPK2 and HACD3/PTPLAD1 is proposed to be part of a signaling network regulating INSR autophosphorylation and endocytosis.</text>
</comment>
<dbReference type="InterPro" id="IPR002695">
    <property type="entry name" value="PurH-like"/>
</dbReference>
<evidence type="ECO:0000256" key="21">
    <source>
        <dbReference type="ARBA" id="ARBA00047515"/>
    </source>
</evidence>
<dbReference type="InterPro" id="IPR036914">
    <property type="entry name" value="MGS-like_dom_sf"/>
</dbReference>
<evidence type="ECO:0000259" key="26">
    <source>
        <dbReference type="PROSITE" id="PS51855"/>
    </source>
</evidence>
<dbReference type="InterPro" id="IPR011607">
    <property type="entry name" value="MGS-like_dom"/>
</dbReference>
<evidence type="ECO:0000256" key="23">
    <source>
        <dbReference type="ARBA" id="ARBA00053070"/>
    </source>
</evidence>
<comment type="catalytic activity">
    <reaction evidence="21">
        <text>(6R)-10-formyltetrahydrofolate + 5-amino-1-(5-phospho-beta-D-ribosyl)imidazole-4-carboxamide = 5-formamido-1-(5-phospho-D-ribosyl)imidazole-4-carboxamide + (6S)-5,6,7,8-tetrahydrofolate</text>
        <dbReference type="Rhea" id="RHEA:22192"/>
        <dbReference type="ChEBI" id="CHEBI:57453"/>
        <dbReference type="ChEBI" id="CHEBI:58467"/>
        <dbReference type="ChEBI" id="CHEBI:58475"/>
        <dbReference type="ChEBI" id="CHEBI:195366"/>
        <dbReference type="EC" id="2.1.2.3"/>
    </reaction>
    <physiologicalReaction direction="left-to-right" evidence="21">
        <dbReference type="Rhea" id="RHEA:22193"/>
    </physiologicalReaction>
</comment>
<evidence type="ECO:0000256" key="4">
    <source>
        <dbReference type="ARBA" id="ARBA00004954"/>
    </source>
</evidence>
<evidence type="ECO:0000256" key="15">
    <source>
        <dbReference type="ARBA" id="ARBA00022801"/>
    </source>
</evidence>
<dbReference type="PROSITE" id="PS51855">
    <property type="entry name" value="MGS"/>
    <property type="match status" value="1"/>
</dbReference>
<dbReference type="CDD" id="cd16927">
    <property type="entry name" value="HATPase_Hsp90-like"/>
    <property type="match status" value="1"/>
</dbReference>
<dbReference type="PRINTS" id="PR00775">
    <property type="entry name" value="HEATSHOCK90"/>
</dbReference>
<dbReference type="SMART" id="SM00798">
    <property type="entry name" value="AICARFT_IMPCHas"/>
    <property type="match status" value="1"/>
</dbReference>
<dbReference type="SUPFAM" id="SSF53927">
    <property type="entry name" value="Cytidine deaminase-like"/>
    <property type="match status" value="1"/>
</dbReference>
<dbReference type="SUPFAM" id="SSF52335">
    <property type="entry name" value="Methylglyoxal synthase-like"/>
    <property type="match status" value="1"/>
</dbReference>
<dbReference type="FunFam" id="3.40.50.11260:FF:000003">
    <property type="entry name" value="Heat shock protein 90"/>
    <property type="match status" value="1"/>
</dbReference>
<comment type="pathway">
    <text evidence="4">Purine metabolism; IMP biosynthesis via de novo pathway; 5-formamido-1-(5-phospho-D-ribosyl)imidazole-4-carboxamide from 5-amino-1-(5-phospho-D-ribosyl)imidazole-4-carboxamide (10-formyl THF route): step 1/1.</text>
</comment>
<keyword evidence="15" id="KW-0378">Hydrolase</keyword>
<dbReference type="InterPro" id="IPR001404">
    <property type="entry name" value="Hsp90_fam"/>
</dbReference>
<dbReference type="PANTHER" id="PTHR11528">
    <property type="entry name" value="HEAT SHOCK PROTEIN 90 FAMILY MEMBER"/>
    <property type="match status" value="1"/>
</dbReference>
<keyword evidence="17" id="KW-0143">Chaperone</keyword>
<evidence type="ECO:0000256" key="13">
    <source>
        <dbReference type="ARBA" id="ARBA00022741"/>
    </source>
</evidence>
<comment type="catalytic activity">
    <reaction evidence="1">
        <text>10-formyldihydrofolate + 5-amino-1-(5-phospho-beta-D-ribosyl)imidazole-4-carboxamide = 5-formamido-1-(5-phospho-D-ribosyl)imidazole-4-carboxamide + 7,8-dihydrofolate</text>
        <dbReference type="Rhea" id="RHEA:59144"/>
        <dbReference type="ChEBI" id="CHEBI:57451"/>
        <dbReference type="ChEBI" id="CHEBI:57452"/>
        <dbReference type="ChEBI" id="CHEBI:58467"/>
        <dbReference type="ChEBI" id="CHEBI:58475"/>
    </reaction>
    <physiologicalReaction direction="left-to-right" evidence="1">
        <dbReference type="Rhea" id="RHEA:59145"/>
    </physiologicalReaction>
</comment>
<feature type="signal peptide" evidence="25">
    <location>
        <begin position="1"/>
        <end position="22"/>
    </location>
</feature>
<dbReference type="InterPro" id="IPR016193">
    <property type="entry name" value="Cytidine_deaminase-like"/>
</dbReference>
<dbReference type="HAMAP" id="MF_00505">
    <property type="entry name" value="HSP90"/>
    <property type="match status" value="1"/>
</dbReference>
<dbReference type="Pfam" id="PF13589">
    <property type="entry name" value="HATPase_c_3"/>
    <property type="match status" value="1"/>
</dbReference>
<evidence type="ECO:0000256" key="22">
    <source>
        <dbReference type="ARBA" id="ARBA00048341"/>
    </source>
</evidence>
<dbReference type="FunFam" id="3.40.50.1380:FF:000003">
    <property type="entry name" value="Bifunctional purine biosynthesis protein"/>
    <property type="match status" value="1"/>
</dbReference>
<keyword evidence="12" id="KW-0808">Transferase</keyword>
<dbReference type="GO" id="GO:0016887">
    <property type="term" value="F:ATP hydrolysis activity"/>
    <property type="evidence" value="ECO:0007669"/>
    <property type="project" value="InterPro"/>
</dbReference>
<accession>A0A8W7PM29</accession>
<dbReference type="GO" id="GO:0005524">
    <property type="term" value="F:ATP binding"/>
    <property type="evidence" value="ECO:0007669"/>
    <property type="project" value="UniProtKB-KW"/>
</dbReference>
<evidence type="ECO:0000256" key="8">
    <source>
        <dbReference type="ARBA" id="ARBA00012712"/>
    </source>
</evidence>
<dbReference type="SUPFAM" id="SSF54211">
    <property type="entry name" value="Ribosomal protein S5 domain 2-like"/>
    <property type="match status" value="1"/>
</dbReference>
<dbReference type="CDD" id="cd01421">
    <property type="entry name" value="IMPCH"/>
    <property type="match status" value="1"/>
</dbReference>
<keyword evidence="25" id="KW-0732">Signal</keyword>
<evidence type="ECO:0000256" key="20">
    <source>
        <dbReference type="ARBA" id="ARBA00046691"/>
    </source>
</evidence>
<organism evidence="27">
    <name type="scientific">Anopheles coluzzii</name>
    <name type="common">African malaria mosquito</name>
    <dbReference type="NCBI Taxonomy" id="1518534"/>
    <lineage>
        <taxon>Eukaryota</taxon>
        <taxon>Metazoa</taxon>
        <taxon>Ecdysozoa</taxon>
        <taxon>Arthropoda</taxon>
        <taxon>Hexapoda</taxon>
        <taxon>Insecta</taxon>
        <taxon>Pterygota</taxon>
        <taxon>Neoptera</taxon>
        <taxon>Endopterygota</taxon>
        <taxon>Diptera</taxon>
        <taxon>Nematocera</taxon>
        <taxon>Culicoidea</taxon>
        <taxon>Culicidae</taxon>
        <taxon>Anophelinae</taxon>
        <taxon>Anopheles</taxon>
    </lineage>
</organism>
<evidence type="ECO:0000256" key="6">
    <source>
        <dbReference type="ARBA" id="ARBA00008239"/>
    </source>
</evidence>
<dbReference type="InterPro" id="IPR036890">
    <property type="entry name" value="HATPase_C_sf"/>
</dbReference>
<dbReference type="VEuPathDB" id="VectorBase:ACON2_035822"/>
<dbReference type="InterPro" id="IPR020575">
    <property type="entry name" value="Hsp90_N"/>
</dbReference>
<dbReference type="Gene3D" id="3.30.565.10">
    <property type="entry name" value="Histidine kinase-like ATPase, C-terminal domain"/>
    <property type="match status" value="1"/>
</dbReference>
<dbReference type="FunFam" id="3.30.565.10:FF:000005">
    <property type="entry name" value="Heat shock protein 90"/>
    <property type="match status" value="1"/>
</dbReference>
<dbReference type="Gene3D" id="3.40.50.1380">
    <property type="entry name" value="Methylglyoxal synthase-like domain"/>
    <property type="match status" value="1"/>
</dbReference>
<dbReference type="InterPro" id="IPR019805">
    <property type="entry name" value="Heat_shock_protein_90_CS"/>
</dbReference>
<evidence type="ECO:0000256" key="7">
    <source>
        <dbReference type="ARBA" id="ARBA00012253"/>
    </source>
</evidence>
<evidence type="ECO:0000256" key="24">
    <source>
        <dbReference type="SAM" id="MobiDB-lite"/>
    </source>
</evidence>
<comment type="catalytic activity">
    <reaction evidence="22">
        <text>IMP + H2O = 5-formamido-1-(5-phospho-D-ribosyl)imidazole-4-carboxamide</text>
        <dbReference type="Rhea" id="RHEA:18445"/>
        <dbReference type="ChEBI" id="CHEBI:15377"/>
        <dbReference type="ChEBI" id="CHEBI:58053"/>
        <dbReference type="ChEBI" id="CHEBI:58467"/>
        <dbReference type="EC" id="3.5.4.10"/>
    </reaction>
    <physiologicalReaction direction="right-to-left" evidence="22">
        <dbReference type="Rhea" id="RHEA:18447"/>
    </physiologicalReaction>
</comment>
<dbReference type="EnsemblMetazoa" id="ACOM034116-RA">
    <property type="protein sequence ID" value="ACOM034116-PA.1"/>
    <property type="gene ID" value="ACOM034116"/>
</dbReference>
<evidence type="ECO:0000256" key="25">
    <source>
        <dbReference type="SAM" id="SignalP"/>
    </source>
</evidence>
<dbReference type="HAMAP" id="MF_00139">
    <property type="entry name" value="PurH"/>
    <property type="match status" value="1"/>
</dbReference>
<dbReference type="InterPro" id="IPR020568">
    <property type="entry name" value="Ribosomal_Su5_D2-typ_SF"/>
</dbReference>
<evidence type="ECO:0000256" key="18">
    <source>
        <dbReference type="ARBA" id="ARBA00023268"/>
    </source>
</evidence>
<keyword evidence="18" id="KW-0511">Multifunctional enzyme</keyword>
<dbReference type="NCBIfam" id="NF005492">
    <property type="entry name" value="PRK07106.1"/>
    <property type="match status" value="1"/>
</dbReference>
<comment type="subcellular location">
    <subcellularLocation>
        <location evidence="2">Cytoplasm</location>
        <location evidence="2">Cytosol</location>
    </subcellularLocation>
</comment>
<dbReference type="EC" id="2.1.2.3" evidence="7"/>
<sequence length="1319" mass="147667">MKYLLLLVLGVFLVSGIHQVRADDDDDTLPMVDNDLGASKEGSRTDAEAVKREEEAIKLDGLNVAQIKELREKSEKFTFQAEVNRMMKLIINSLYRNKEIFLRELISNASDALDKIRLLSLTDPSVLDSNRNLEVKIKADKEGKVLHIIDTGIGMTKQDLVNNLGTIAKSGTADFLSKMQDKEKADGQDVNDMIGQFGVGFYSAFLVADRVVVTTKHNDDKQYIWESDAASFSIVEDPRGNTLERGSQVSLHLKEEALDFLEDDTVKQLIKKYSQFINFPIYMWTSKEVEEEVAVEEEATEKPAKSEDSTDEEEEDVKVEEEEATDSDKPKTKKVKKTVWNWEIMNDSKPIWTRKVSDVTDEEYTEFYKSLTKDTSDPLTHTHFIAEGEVTFKSLLFVPKVQPSESFNKYGTKADNIKLYVRRVFITDEFNDMMPNYLSFIRGVVDSDDLPLNVSRETLQQHKLIKVIKKKLVRKALDMIKKIDKEQYEQFWKEYSTNIKLGIMEDPSNRSRLAKLLRFQSSSTKNKEYTSLSDYVARMKPKQDNIYFIAGPNRAEIEKSPFVERLLSRGYEVLFLVEAVDEYSISALPEFDGKRFQNVAKEGFTLNESEESKARFEELKTERSSWTSRRLAVRRVALPPTRTKNPSMPMVVTTTSCKRSFTKPVVPFCGQLCVVCDFHIKIHRVCVLFPPKTHSSRQKPVQWSTRNGSLCVTSVVKGLKRYTSTSTTTTTMASGKIALVSVSDKSGLVEFAKGLNELGLKLVASGGTAKAIRDLGLPVRDVSDVTGAPEMLGGRVKTLHPAVHAAILARMTESDQRDISQQKYELAQIVVCNLYPFGLTISKPDVTIADAVENIDIGGVTLLRAAAKNHQRVTVLCDPKDYPKVLEEIRQHGDTTPATRQLLALKAFTHTAEYDAIISDYFRKQYSAGVSQLNLRYGMNPHQKPAQIFTLLERLPLKVVNASPGFIILCDAPERWWPRAERALGLPAATSFKHVSPAGAAVGVPLSLEQAKLCMVDDMMDSLTPMATAYARARGADRMSSFGDFVALSDTCDLATAKIIAREVSDGIIAPGYTEEALEVLRKKKNGSYCVLQIDPTYEPGPVERKTLFGLQLEQRRNDADINKALFTNIVTKNKTLPEGALRDLIVATIALKYTQSNSVCYAKDGQVVGIGAGQQSRIHCTRLAGDKADNWWLRQHPRVAGMQFRKGVKRAEISNAIDNYVNGTVGKDMPVAQFEAMLEKVPAPLTGEDKEQWTRQLTGVSLGSDAFFPFRDNVDRAKLSGVSYIASPAGSTNDAGVIDACNEHDIVMVHTNLRLFHH</sequence>
<dbReference type="GO" id="GO:0005829">
    <property type="term" value="C:cytosol"/>
    <property type="evidence" value="ECO:0007669"/>
    <property type="project" value="UniProtKB-SubCell"/>
</dbReference>
<evidence type="ECO:0000256" key="2">
    <source>
        <dbReference type="ARBA" id="ARBA00004514"/>
    </source>
</evidence>
<evidence type="ECO:0000256" key="14">
    <source>
        <dbReference type="ARBA" id="ARBA00022755"/>
    </source>
</evidence>
<dbReference type="NCBIfam" id="NF003555">
    <property type="entry name" value="PRK05218.1"/>
    <property type="match status" value="1"/>
</dbReference>
<dbReference type="GO" id="GO:0004643">
    <property type="term" value="F:phosphoribosylaminoimidazolecarboxamide formyltransferase activity"/>
    <property type="evidence" value="ECO:0007669"/>
    <property type="project" value="UniProtKB-EC"/>
</dbReference>
<name>A0A8W7PM29_ANOCL</name>
<keyword evidence="16" id="KW-0067">ATP-binding</keyword>
<feature type="domain" description="MGS-like" evidence="26">
    <location>
        <begin position="730"/>
        <end position="877"/>
    </location>
</feature>
<evidence type="ECO:0000256" key="9">
    <source>
        <dbReference type="ARBA" id="ARBA00017905"/>
    </source>
</evidence>
<dbReference type="InterPro" id="IPR024051">
    <property type="entry name" value="AICAR_Tfase_dup_dom_sf"/>
</dbReference>
<dbReference type="GO" id="GO:0003937">
    <property type="term" value="F:IMP cyclohydrolase activity"/>
    <property type="evidence" value="ECO:0007669"/>
    <property type="project" value="UniProtKB-EC"/>
</dbReference>
<feature type="chain" id="PRO_5036496655" description="Bifunctional purine biosynthesis protein ATIC" evidence="25">
    <location>
        <begin position="23"/>
        <end position="1319"/>
    </location>
</feature>
<evidence type="ECO:0000256" key="11">
    <source>
        <dbReference type="ARBA" id="ARBA00022490"/>
    </source>
</evidence>
<evidence type="ECO:0000256" key="10">
    <source>
        <dbReference type="ARBA" id="ARBA00021845"/>
    </source>
</evidence>
<feature type="region of interest" description="Disordered" evidence="24">
    <location>
        <begin position="294"/>
        <end position="330"/>
    </location>
</feature>
<dbReference type="Gene3D" id="3.40.140.20">
    <property type="match status" value="2"/>
</dbReference>
<dbReference type="EC" id="3.5.4.10" evidence="8"/>
<keyword evidence="11" id="KW-0963">Cytoplasm</keyword>
<evidence type="ECO:0000256" key="16">
    <source>
        <dbReference type="ARBA" id="ARBA00022840"/>
    </source>
</evidence>
<dbReference type="NCBIfam" id="TIGR00355">
    <property type="entry name" value="purH"/>
    <property type="match status" value="1"/>
</dbReference>
<evidence type="ECO:0000256" key="12">
    <source>
        <dbReference type="ARBA" id="ARBA00022679"/>
    </source>
</evidence>
<dbReference type="GO" id="GO:0140662">
    <property type="term" value="F:ATP-dependent protein folding chaperone"/>
    <property type="evidence" value="ECO:0007669"/>
    <property type="project" value="InterPro"/>
</dbReference>
<evidence type="ECO:0000313" key="27">
    <source>
        <dbReference type="EnsemblMetazoa" id="ACOM034116-PA.1"/>
    </source>
</evidence>
<dbReference type="FunFam" id="3.30.230.80:FF:000003">
    <property type="entry name" value="endoplasmin isoform X1"/>
    <property type="match status" value="1"/>
</dbReference>
<dbReference type="GO" id="GO:0051082">
    <property type="term" value="F:unfolded protein binding"/>
    <property type="evidence" value="ECO:0007669"/>
    <property type="project" value="InterPro"/>
</dbReference>
<comment type="function">
    <text evidence="23">Bifunctional enzyme that catalyzes the last two steps of purine biosynthesis. Acts as a transformylase that incorporates a formyl group to the AMP analog AICAR (5-amino-1-(5-phospho-beta-D-ribosyl)imidazole-4-carboxamide) to produce the intermediate formyl-AICAR (FAICAR). Can use both 10-formyldihydrofolate and 10-formyltetrahydrofolate as the formyl donor in this reaction. Also catalyzes the cyclization of FAICAR to inosine monophosphate (IMP). Promotes insulin receptor/INSR autophosphorylation and is involved in INSR internalization.</text>
</comment>
<comment type="similarity">
    <text evidence="6">Belongs to the heat shock protein 90 family.</text>
</comment>
<keyword evidence="13" id="KW-0547">Nucleotide-binding</keyword>
<evidence type="ECO:0000256" key="17">
    <source>
        <dbReference type="ARBA" id="ARBA00023186"/>
    </source>
</evidence>